<dbReference type="Proteomes" id="UP000199060">
    <property type="component" value="Unassembled WGS sequence"/>
</dbReference>
<dbReference type="OrthoDB" id="9802773at2"/>
<feature type="active site" description="Nucleophile" evidence="4">
    <location>
        <position position="313"/>
    </location>
</feature>
<feature type="active site" description="Proton donor" evidence="4">
    <location>
        <position position="208"/>
    </location>
</feature>
<dbReference type="Pfam" id="PF02156">
    <property type="entry name" value="Glyco_hydro_26"/>
    <property type="match status" value="1"/>
</dbReference>
<name>A0A1G6VK79_9BACT</name>
<dbReference type="RefSeq" id="WP_087940525.1">
    <property type="nucleotide sequence ID" value="NZ_FNAC01000035.1"/>
</dbReference>
<dbReference type="GO" id="GO:0006080">
    <property type="term" value="P:substituted mannan metabolic process"/>
    <property type="evidence" value="ECO:0007669"/>
    <property type="project" value="InterPro"/>
</dbReference>
<reference evidence="7" key="1">
    <citation type="submission" date="2016-10" db="EMBL/GenBank/DDBJ databases">
        <authorList>
            <person name="Varghese N."/>
            <person name="Submissions S."/>
        </authorList>
    </citation>
    <scope>NUCLEOTIDE SEQUENCE [LARGE SCALE GENOMIC DNA]</scope>
    <source>
        <strain evidence="7">DSM 23095</strain>
    </source>
</reference>
<dbReference type="PANTHER" id="PTHR40079">
    <property type="entry name" value="MANNAN ENDO-1,4-BETA-MANNOSIDASE E-RELATED"/>
    <property type="match status" value="1"/>
</dbReference>
<protein>
    <submittedName>
        <fullName evidence="6">Glycosyl hydrolase family 26</fullName>
    </submittedName>
</protein>
<dbReference type="InterPro" id="IPR017853">
    <property type="entry name" value="GH"/>
</dbReference>
<organism evidence="6 7">
    <name type="scientific">Algoriphagus faecimaris</name>
    <dbReference type="NCBI Taxonomy" id="686796"/>
    <lineage>
        <taxon>Bacteria</taxon>
        <taxon>Pseudomonadati</taxon>
        <taxon>Bacteroidota</taxon>
        <taxon>Cytophagia</taxon>
        <taxon>Cytophagales</taxon>
        <taxon>Cyclobacteriaceae</taxon>
        <taxon>Algoriphagus</taxon>
    </lineage>
</organism>
<sequence>MNSPLHRIATTLAVLSIAVLLVLSIVYLGDKSSGPLEDFFRGISGSVSRLEEDYILSKRSESRAKKLEWLAPIKQDASLLKKPSQLLLGTYDNQAIPSFQPIINLEDSLDTTFPIIHFYSAWGSKREQRFPIEAIRAISTLGSIPMVTWEPWLNDFSEDEIPFLKNKEDRDKNGLKDVSEGLYDTYLIRWAQEARDANTTILLRLGHEMNDPYRYPWGPQNNQANDFIAAWRHVVDLFRLEGASNVLWVWTPHLAYGYFEDYYPGKDYVDWIGTGTLNYGTVAPWSQWWSFDEIFARYYEELATYEKPILLAEFGSLAVGGNRAEWYSNALKEFPKRYPQVRALIFFHNKNDATTTYQALNWYFIDDTAILDAIKTQFHTW</sequence>
<dbReference type="STRING" id="686796.SAMN04488104_103547"/>
<dbReference type="PANTHER" id="PTHR40079:SF4">
    <property type="entry name" value="GH26 DOMAIN-CONTAINING PROTEIN-RELATED"/>
    <property type="match status" value="1"/>
</dbReference>
<dbReference type="EMBL" id="FNAC01000035">
    <property type="protein sequence ID" value="SDD53266.1"/>
    <property type="molecule type" value="Genomic_DNA"/>
</dbReference>
<evidence type="ECO:0000313" key="6">
    <source>
        <dbReference type="EMBL" id="SDD53266.1"/>
    </source>
</evidence>
<evidence type="ECO:0000313" key="7">
    <source>
        <dbReference type="Proteomes" id="UP000199060"/>
    </source>
</evidence>
<dbReference type="AlphaFoldDB" id="A0A1G6VK79"/>
<evidence type="ECO:0000256" key="1">
    <source>
        <dbReference type="ARBA" id="ARBA00007754"/>
    </source>
</evidence>
<dbReference type="InterPro" id="IPR022790">
    <property type="entry name" value="GH26_dom"/>
</dbReference>
<dbReference type="PROSITE" id="PS51764">
    <property type="entry name" value="GH26"/>
    <property type="match status" value="1"/>
</dbReference>
<evidence type="ECO:0000256" key="2">
    <source>
        <dbReference type="ARBA" id="ARBA00022801"/>
    </source>
</evidence>
<evidence type="ECO:0000256" key="4">
    <source>
        <dbReference type="PROSITE-ProRule" id="PRU01100"/>
    </source>
</evidence>
<gene>
    <name evidence="6" type="ORF">SAMN04488104_103547</name>
</gene>
<dbReference type="GO" id="GO:0016985">
    <property type="term" value="F:mannan endo-1,4-beta-mannosidase activity"/>
    <property type="evidence" value="ECO:0007669"/>
    <property type="project" value="InterPro"/>
</dbReference>
<comment type="similarity">
    <text evidence="1 4">Belongs to the glycosyl hydrolase 26 family.</text>
</comment>
<keyword evidence="2 4" id="KW-0378">Hydrolase</keyword>
<accession>A0A1G6VK79</accession>
<keyword evidence="3 4" id="KW-0326">Glycosidase</keyword>
<feature type="domain" description="GH26" evidence="5">
    <location>
        <begin position="71"/>
        <end position="373"/>
    </location>
</feature>
<dbReference type="Gene3D" id="3.20.20.80">
    <property type="entry name" value="Glycosidases"/>
    <property type="match status" value="1"/>
</dbReference>
<dbReference type="SUPFAM" id="SSF51445">
    <property type="entry name" value="(Trans)glycosidases"/>
    <property type="match status" value="1"/>
</dbReference>
<keyword evidence="7" id="KW-1185">Reference proteome</keyword>
<proteinExistence type="inferred from homology"/>
<evidence type="ECO:0000256" key="3">
    <source>
        <dbReference type="ARBA" id="ARBA00023295"/>
    </source>
</evidence>
<dbReference type="InterPro" id="IPR000805">
    <property type="entry name" value="Glyco_hydro_26"/>
</dbReference>
<evidence type="ECO:0000259" key="5">
    <source>
        <dbReference type="PROSITE" id="PS51764"/>
    </source>
</evidence>